<keyword evidence="3" id="KW-0966">Cell projection</keyword>
<dbReference type="InterPro" id="IPR012417">
    <property type="entry name" value="CaM-bd_dom_pln"/>
</dbReference>
<keyword evidence="4" id="KW-1185">Reference proteome</keyword>
<gene>
    <name evidence="3" type="ORF">COCNU_11G009600</name>
</gene>
<protein>
    <submittedName>
        <fullName evidence="3">Cilia- and flagella-associated protein</fullName>
    </submittedName>
</protein>
<feature type="compositionally biased region" description="Low complexity" evidence="1">
    <location>
        <begin position="323"/>
        <end position="332"/>
    </location>
</feature>
<evidence type="ECO:0000256" key="1">
    <source>
        <dbReference type="SAM" id="MobiDB-lite"/>
    </source>
</evidence>
<dbReference type="PANTHER" id="PTHR33349">
    <property type="entry name" value="EMB|CAB62594.1"/>
    <property type="match status" value="1"/>
</dbReference>
<dbReference type="AlphaFoldDB" id="A0A8K0N9S3"/>
<dbReference type="OrthoDB" id="779621at2759"/>
<evidence type="ECO:0000259" key="2">
    <source>
        <dbReference type="Pfam" id="PF07839"/>
    </source>
</evidence>
<reference evidence="3" key="2">
    <citation type="submission" date="2019-07" db="EMBL/GenBank/DDBJ databases">
        <authorList>
            <person name="Yang Y."/>
            <person name="Bocs S."/>
            <person name="Baudouin L."/>
        </authorList>
    </citation>
    <scope>NUCLEOTIDE SEQUENCE</scope>
    <source>
        <tissue evidence="3">Spear leaf of Hainan Tall coconut</tissue>
    </source>
</reference>
<evidence type="ECO:0000313" key="3">
    <source>
        <dbReference type="EMBL" id="KAG1364133.1"/>
    </source>
</evidence>
<evidence type="ECO:0000313" key="4">
    <source>
        <dbReference type="Proteomes" id="UP000797356"/>
    </source>
</evidence>
<feature type="region of interest" description="Disordered" evidence="1">
    <location>
        <begin position="308"/>
        <end position="452"/>
    </location>
</feature>
<feature type="compositionally biased region" description="Basic and acidic residues" evidence="1">
    <location>
        <begin position="106"/>
        <end position="117"/>
    </location>
</feature>
<feature type="compositionally biased region" description="Basic and acidic residues" evidence="1">
    <location>
        <begin position="355"/>
        <end position="369"/>
    </location>
</feature>
<dbReference type="GO" id="GO:0005516">
    <property type="term" value="F:calmodulin binding"/>
    <property type="evidence" value="ECO:0007669"/>
    <property type="project" value="InterPro"/>
</dbReference>
<feature type="compositionally biased region" description="Basic residues" evidence="1">
    <location>
        <begin position="1"/>
        <end position="13"/>
    </location>
</feature>
<keyword evidence="3" id="KW-0282">Flagellum</keyword>
<feature type="region of interest" description="Disordered" evidence="1">
    <location>
        <begin position="1"/>
        <end position="203"/>
    </location>
</feature>
<comment type="caution">
    <text evidence="3">The sequence shown here is derived from an EMBL/GenBank/DDBJ whole genome shotgun (WGS) entry which is preliminary data.</text>
</comment>
<feature type="compositionally biased region" description="Basic and acidic residues" evidence="1">
    <location>
        <begin position="185"/>
        <end position="197"/>
    </location>
</feature>
<proteinExistence type="predicted"/>
<dbReference type="Proteomes" id="UP000797356">
    <property type="component" value="Chromosome 11"/>
</dbReference>
<accession>A0A8K0N9S3</accession>
<feature type="domain" description="Calmodulin-binding" evidence="2">
    <location>
        <begin position="218"/>
        <end position="304"/>
    </location>
</feature>
<dbReference type="EMBL" id="CM017882">
    <property type="protein sequence ID" value="KAG1364133.1"/>
    <property type="molecule type" value="Genomic_DNA"/>
</dbReference>
<organism evidence="3 4">
    <name type="scientific">Cocos nucifera</name>
    <name type="common">Coconut palm</name>
    <dbReference type="NCBI Taxonomy" id="13894"/>
    <lineage>
        <taxon>Eukaryota</taxon>
        <taxon>Viridiplantae</taxon>
        <taxon>Streptophyta</taxon>
        <taxon>Embryophyta</taxon>
        <taxon>Tracheophyta</taxon>
        <taxon>Spermatophyta</taxon>
        <taxon>Magnoliopsida</taxon>
        <taxon>Liliopsida</taxon>
        <taxon>Arecaceae</taxon>
        <taxon>Arecoideae</taxon>
        <taxon>Cocoseae</taxon>
        <taxon>Attaleinae</taxon>
        <taxon>Cocos</taxon>
    </lineage>
</organism>
<reference evidence="3" key="1">
    <citation type="journal article" date="2017" name="Gigascience">
        <title>The genome draft of coconut (Cocos nucifera).</title>
        <authorList>
            <person name="Xiao Y."/>
            <person name="Xu P."/>
            <person name="Fan H."/>
            <person name="Baudouin L."/>
            <person name="Xia W."/>
            <person name="Bocs S."/>
            <person name="Xu J."/>
            <person name="Li Q."/>
            <person name="Guo A."/>
            <person name="Zhou L."/>
            <person name="Li J."/>
            <person name="Wu Y."/>
            <person name="Ma Z."/>
            <person name="Armero A."/>
            <person name="Issali A.E."/>
            <person name="Liu N."/>
            <person name="Peng M."/>
            <person name="Yang Y."/>
        </authorList>
    </citation>
    <scope>NUCLEOTIDE SEQUENCE</scope>
    <source>
        <tissue evidence="3">Spear leaf of Hainan Tall coconut</tissue>
    </source>
</reference>
<feature type="compositionally biased region" description="Polar residues" evidence="1">
    <location>
        <begin position="142"/>
        <end position="151"/>
    </location>
</feature>
<name>A0A8K0N9S3_COCNU</name>
<keyword evidence="3" id="KW-0969">Cilium</keyword>
<feature type="compositionally biased region" description="Basic and acidic residues" evidence="1">
    <location>
        <begin position="336"/>
        <end position="348"/>
    </location>
</feature>
<dbReference type="PANTHER" id="PTHR33349:SF20">
    <property type="entry name" value="CHROMO DOMAIN CEC-LIKE PROTEIN"/>
    <property type="match status" value="1"/>
</dbReference>
<feature type="compositionally biased region" description="Basic and acidic residues" evidence="1">
    <location>
        <begin position="396"/>
        <end position="417"/>
    </location>
</feature>
<sequence length="452" mass="49175">MAARVKKGVHLRGKSFSAPSTPGRTFLPDGRQMTADSPNRDIPTAQEKPVPNYLKPTVSSGHDPSRRYGPKSQPEDPVTAAAARKRFLSTKSMEKPASPPSLPHKTSKEKIAPEKASKVPTSGKTLTRAKSFPKNMLKRSEVNGSTSTTSAIKLEKEDKVLSIDSGVQGHAARRVSRSPKSNSSEGKHWTTTEKSDIGKPGAPRVKVMTRVSGNGVPKKLKGRELGGEGKVAVGERLRSKQSGEGVKVEVERKTERENLVLKWKEVREKDAPPAYNDAVEEAETKMAMRRGNVKALVGTFESVIVLQEPQSQPSQQQEEEVVVKVGQVGQPSQPKPQKEVKVGEEDAGRGQPRRMKSEKEVEGGEECAKRGSTAKQQPKEEVKEEEESGEGGHLVQEAKQKEMKGEEDNGIQEESKRGQLGQESQQKGGTQEEESKGEEGDGVGEEDGKAML</sequence>
<dbReference type="Pfam" id="PF07839">
    <property type="entry name" value="CaM_binding"/>
    <property type="match status" value="1"/>
</dbReference>